<dbReference type="SUPFAM" id="SSF53335">
    <property type="entry name" value="S-adenosyl-L-methionine-dependent methyltransferases"/>
    <property type="match status" value="1"/>
</dbReference>
<gene>
    <name evidence="2" type="ORF">C0601_00040</name>
</gene>
<reference evidence="2 3" key="1">
    <citation type="submission" date="2017-11" db="EMBL/GenBank/DDBJ databases">
        <title>Genome-resolved metagenomics identifies genetic mobility, metabolic interactions, and unexpected diversity in perchlorate-reducing communities.</title>
        <authorList>
            <person name="Barnum T.P."/>
            <person name="Figueroa I.A."/>
            <person name="Carlstrom C.I."/>
            <person name="Lucas L.N."/>
            <person name="Engelbrektson A.L."/>
            <person name="Coates J.D."/>
        </authorList>
    </citation>
    <scope>NUCLEOTIDE SEQUENCE [LARGE SCALE GENOMIC DNA]</scope>
    <source>
        <strain evidence="2">BM706</strain>
    </source>
</reference>
<dbReference type="CDD" id="cd02440">
    <property type="entry name" value="AdoMet_MTases"/>
    <property type="match status" value="1"/>
</dbReference>
<comment type="caution">
    <text evidence="2">The sequence shown here is derived from an EMBL/GenBank/DDBJ whole genome shotgun (WGS) entry which is preliminary data.</text>
</comment>
<dbReference type="Pfam" id="PF13649">
    <property type="entry name" value="Methyltransf_25"/>
    <property type="match status" value="1"/>
</dbReference>
<evidence type="ECO:0000313" key="2">
    <source>
        <dbReference type="EMBL" id="PLX20180.1"/>
    </source>
</evidence>
<dbReference type="Proteomes" id="UP000234857">
    <property type="component" value="Unassembled WGS sequence"/>
</dbReference>
<proteinExistence type="predicted"/>
<dbReference type="EMBL" id="PKTG01000003">
    <property type="protein sequence ID" value="PLX20180.1"/>
    <property type="molecule type" value="Genomic_DNA"/>
</dbReference>
<protein>
    <recommendedName>
        <fullName evidence="1">Methyltransferase domain-containing protein</fullName>
    </recommendedName>
</protein>
<dbReference type="InterPro" id="IPR041698">
    <property type="entry name" value="Methyltransf_25"/>
</dbReference>
<dbReference type="AlphaFoldDB" id="A0A2N5ZNC2"/>
<organism evidence="2 3">
    <name type="scientific">Muiribacterium halophilum</name>
    <dbReference type="NCBI Taxonomy" id="2053465"/>
    <lineage>
        <taxon>Bacteria</taxon>
        <taxon>Candidatus Muiribacteriota</taxon>
        <taxon>Candidatus Muiribacteriia</taxon>
        <taxon>Candidatus Muiribacteriales</taxon>
        <taxon>Candidatus Muiribacteriaceae</taxon>
        <taxon>Candidatus Muiribacterium</taxon>
    </lineage>
</organism>
<evidence type="ECO:0000259" key="1">
    <source>
        <dbReference type="Pfam" id="PF13649"/>
    </source>
</evidence>
<evidence type="ECO:0000313" key="3">
    <source>
        <dbReference type="Proteomes" id="UP000234857"/>
    </source>
</evidence>
<accession>A0A2N5ZNC2</accession>
<feature type="domain" description="Methyltransferase" evidence="1">
    <location>
        <begin position="72"/>
        <end position="161"/>
    </location>
</feature>
<dbReference type="Gene3D" id="3.40.50.150">
    <property type="entry name" value="Vaccinia Virus protein VP39"/>
    <property type="match status" value="1"/>
</dbReference>
<sequence length="282" mass="33239">MKKNKEISFWDSIFNEYFSKDLAERDMTGILEFWNKRADKFAGMLKEINSPYTNSIKDFLKEEFKIGEQTSVLDIGAGTGIISASLCDEVKDCMAVDISPNMLKHLDDFTRDKKINNITTLCSRWMDVDDTMGCYDIVICHRAFGVSSTDSEDYPDFYRSVKKMNDMAKRGVVIISPAKDSLKQELKEIHSPRDNFEPLDKCDHLYNLCYAMRYFPQVKYILRNEELVYYKFDEFYESLQHGKRSKITKKQAMEYFANKARKQCEKYIIDNTKRTKILWWIK</sequence>
<dbReference type="InterPro" id="IPR029063">
    <property type="entry name" value="SAM-dependent_MTases_sf"/>
</dbReference>
<name>A0A2N5ZNC2_MUIH1</name>